<keyword evidence="1" id="KW-0812">Transmembrane</keyword>
<dbReference type="Proteomes" id="UP000030708">
    <property type="component" value="Unassembled WGS sequence"/>
</dbReference>
<dbReference type="AlphaFoldDB" id="A0A024VYT1"/>
<feature type="transmembrane region" description="Helical" evidence="1">
    <location>
        <begin position="21"/>
        <end position="46"/>
    </location>
</feature>
<dbReference type="EMBL" id="KI926568">
    <property type="protein sequence ID" value="ETW33617.1"/>
    <property type="molecule type" value="Genomic_DNA"/>
</dbReference>
<evidence type="ECO:0000313" key="3">
    <source>
        <dbReference type="Proteomes" id="UP000030708"/>
    </source>
</evidence>
<evidence type="ECO:0000256" key="1">
    <source>
        <dbReference type="SAM" id="Phobius"/>
    </source>
</evidence>
<accession>A0A024VYT1</accession>
<gene>
    <name evidence="2" type="ORF">PFTANZ_05653</name>
</gene>
<keyword evidence="1" id="KW-0472">Membrane</keyword>
<evidence type="ECO:0000313" key="2">
    <source>
        <dbReference type="EMBL" id="ETW33617.1"/>
    </source>
</evidence>
<feature type="transmembrane region" description="Helical" evidence="1">
    <location>
        <begin position="69"/>
        <end position="86"/>
    </location>
</feature>
<name>A0A024VYT1_PLAFA</name>
<reference evidence="2 3" key="2">
    <citation type="submission" date="2013-02" db="EMBL/GenBank/DDBJ databases">
        <title>The Genome Sequence of Plasmodium falciparum Tanzania (2000708).</title>
        <authorList>
            <consortium name="The Broad Institute Genome Sequencing Platform"/>
            <consortium name="The Broad Institute Genome Sequencing Center for Infectious Disease"/>
            <person name="Neafsey D."/>
            <person name="Cheeseman I."/>
            <person name="Volkman S."/>
            <person name="Adams J."/>
            <person name="Walker B."/>
            <person name="Young S.K."/>
            <person name="Zeng Q."/>
            <person name="Gargeya S."/>
            <person name="Fitzgerald M."/>
            <person name="Haas B."/>
            <person name="Abouelleil A."/>
            <person name="Alvarado L."/>
            <person name="Arachchi H.M."/>
            <person name="Berlin A.M."/>
            <person name="Chapman S.B."/>
            <person name="Dewar J."/>
            <person name="Goldberg J."/>
            <person name="Griggs A."/>
            <person name="Gujja S."/>
            <person name="Hansen M."/>
            <person name="Howarth C."/>
            <person name="Imamovic A."/>
            <person name="Larimer J."/>
            <person name="McCowan C."/>
            <person name="Murphy C."/>
            <person name="Neiman D."/>
            <person name="Pearson M."/>
            <person name="Priest M."/>
            <person name="Roberts A."/>
            <person name="Saif S."/>
            <person name="Shea T."/>
            <person name="Sisk P."/>
            <person name="Sykes S."/>
            <person name="Wortman J."/>
            <person name="Nusbaum C."/>
            <person name="Birren B."/>
        </authorList>
    </citation>
    <scope>NUCLEOTIDE SEQUENCE [LARGE SCALE GENOMIC DNA]</scope>
    <source>
        <strain evidence="3">Tanzania (2000708)</strain>
    </source>
</reference>
<organism evidence="2 3">
    <name type="scientific">Plasmodium falciparum Tanzania</name>
    <name type="common">2000708</name>
    <dbReference type="NCBI Taxonomy" id="1036725"/>
    <lineage>
        <taxon>Eukaryota</taxon>
        <taxon>Sar</taxon>
        <taxon>Alveolata</taxon>
        <taxon>Apicomplexa</taxon>
        <taxon>Aconoidasida</taxon>
        <taxon>Haemosporida</taxon>
        <taxon>Plasmodiidae</taxon>
        <taxon>Plasmodium</taxon>
        <taxon>Plasmodium (Laverania)</taxon>
    </lineage>
</organism>
<keyword evidence="1" id="KW-1133">Transmembrane helix</keyword>
<protein>
    <submittedName>
        <fullName evidence="2">Uncharacterized protein</fullName>
    </submittedName>
</protein>
<proteinExistence type="predicted"/>
<reference evidence="2 3" key="1">
    <citation type="submission" date="2013-02" db="EMBL/GenBank/DDBJ databases">
        <title>The Genome Annotation of Plasmodium falciparum Tanzania (2000708).</title>
        <authorList>
            <consortium name="The Broad Institute Genome Sequencing Platform"/>
            <consortium name="The Broad Institute Genome Sequencing Center for Infectious Disease"/>
            <person name="Neafsey D."/>
            <person name="Hoffman S."/>
            <person name="Volkman S."/>
            <person name="Rosenthal P."/>
            <person name="Walker B."/>
            <person name="Young S.K."/>
            <person name="Zeng Q."/>
            <person name="Gargeya S."/>
            <person name="Fitzgerald M."/>
            <person name="Haas B."/>
            <person name="Abouelleil A."/>
            <person name="Allen A.W."/>
            <person name="Alvarado L."/>
            <person name="Arachchi H.M."/>
            <person name="Berlin A.M."/>
            <person name="Chapman S.B."/>
            <person name="Gainer-Dewar J."/>
            <person name="Goldberg J."/>
            <person name="Griggs A."/>
            <person name="Gujja S."/>
            <person name="Hansen M."/>
            <person name="Howarth C."/>
            <person name="Imamovic A."/>
            <person name="Ireland A."/>
            <person name="Larimer J."/>
            <person name="McCowan C."/>
            <person name="Murphy C."/>
            <person name="Pearson M."/>
            <person name="Poon T.W."/>
            <person name="Priest M."/>
            <person name="Roberts A."/>
            <person name="Saif S."/>
            <person name="Shea T."/>
            <person name="Sisk P."/>
            <person name="Sykes S."/>
            <person name="Wortman J."/>
            <person name="Nusbaum C."/>
            <person name="Birren B."/>
        </authorList>
    </citation>
    <scope>NUCLEOTIDE SEQUENCE [LARGE SCALE GENOMIC DNA]</scope>
    <source>
        <strain evidence="3">Tanzania (2000708)</strain>
    </source>
</reference>
<sequence>MYILKKNSNYTRYFFSIYTPLSPYNTLLIIYISIQIYIHLMFLLFYKVCNIYNDMLHKKLFDYISVNEIYAIIHINSLSMDWFLFIKKK</sequence>